<reference evidence="2" key="1">
    <citation type="journal article" date="2019" name="Int. J. Syst. Evol. Microbiol.">
        <title>The Global Catalogue of Microorganisms (GCM) 10K type strain sequencing project: providing services to taxonomists for standard genome sequencing and annotation.</title>
        <authorList>
            <consortium name="The Broad Institute Genomics Platform"/>
            <consortium name="The Broad Institute Genome Sequencing Center for Infectious Disease"/>
            <person name="Wu L."/>
            <person name="Ma J."/>
        </authorList>
    </citation>
    <scope>NUCLEOTIDE SEQUENCE [LARGE SCALE GENOMIC DNA]</scope>
    <source>
        <strain evidence="2">JCM 3115</strain>
    </source>
</reference>
<organism evidence="1 2">
    <name type="scientific">Streptosporangium pseudovulgare</name>
    <dbReference type="NCBI Taxonomy" id="35765"/>
    <lineage>
        <taxon>Bacteria</taxon>
        <taxon>Bacillati</taxon>
        <taxon>Actinomycetota</taxon>
        <taxon>Actinomycetes</taxon>
        <taxon>Streptosporangiales</taxon>
        <taxon>Streptosporangiaceae</taxon>
        <taxon>Streptosporangium</taxon>
    </lineage>
</organism>
<proteinExistence type="predicted"/>
<name>A0ABQ2RAV3_9ACTN</name>
<evidence type="ECO:0000313" key="1">
    <source>
        <dbReference type="EMBL" id="GGQ17720.1"/>
    </source>
</evidence>
<comment type="caution">
    <text evidence="1">The sequence shown here is derived from an EMBL/GenBank/DDBJ whole genome shotgun (WGS) entry which is preliminary data.</text>
</comment>
<keyword evidence="2" id="KW-1185">Reference proteome</keyword>
<protein>
    <submittedName>
        <fullName evidence="1">Uncharacterized protein</fullName>
    </submittedName>
</protein>
<evidence type="ECO:0000313" key="2">
    <source>
        <dbReference type="Proteomes" id="UP000611554"/>
    </source>
</evidence>
<accession>A0ABQ2RAV3</accession>
<sequence length="39" mass="4320">MSGLATTDDRYGTPAADRYDTPVIHRYDTPVTVPVKEIP</sequence>
<dbReference type="Proteomes" id="UP000611554">
    <property type="component" value="Unassembled WGS sequence"/>
</dbReference>
<dbReference type="EMBL" id="BMQJ01000015">
    <property type="protein sequence ID" value="GGQ17720.1"/>
    <property type="molecule type" value="Genomic_DNA"/>
</dbReference>
<gene>
    <name evidence="1" type="ORF">GCM10010140_55060</name>
</gene>